<sequence>MTTYGAGGPREGEEPWERLLRSVFGADADEAIAELRSRGMDVDALNAAAGLADDPAMMDQVLSQVRSLLSSTTGGPVNPDVAHDIARQVAVAEGDPSIDAVERRTTVDALRVAELWLDAVTDIAPSGGSRFVWSRSEWVERTIPAWNSLVEPVARSVVAALTRVLQEHLPEDLDVSLGDAGLPPGMAAMLGSGPGGFDPSELVERLGAAMFGMQVGQAAGAMSREVFGLTDLGVPLVDEPVAALLPTNVAAFAEGLDAPLEEVRLYLALREAAHARLFTHVTWLRGHLHGLVDAYARGITIDTEALEDAVAHIDPTDPTAMQAALSGGIFGIPTTEEQKATLARLETSLALVEGWVDEVATTAALPHLPHAMSLREMIRRRRAAGGPAEQTFATLIGLELRPRRSREAAALWALIGRDTDSTRRDDVWAHPDLMPSALDLDDPAGYLARREQVAVEQADVDRAIEELLSGTAADGDDAPEDGGSATPED</sequence>
<reference evidence="2 3" key="1">
    <citation type="submission" date="2020-04" db="EMBL/GenBank/DDBJ databases">
        <title>MicrobeNet Type strains.</title>
        <authorList>
            <person name="Nicholson A.C."/>
        </authorList>
    </citation>
    <scope>NUCLEOTIDE SEQUENCE [LARGE SCALE GENOMIC DNA]</scope>
    <source>
        <strain evidence="2 3">ATCC BAA-789</strain>
    </source>
</reference>
<evidence type="ECO:0000313" key="3">
    <source>
        <dbReference type="Proteomes" id="UP000774283"/>
    </source>
</evidence>
<dbReference type="PANTHER" id="PTHR39420:SF2">
    <property type="entry name" value="HYDROLASE"/>
    <property type="match status" value="1"/>
</dbReference>
<proteinExistence type="predicted"/>
<dbReference type="Gene3D" id="1.20.150.30">
    <property type="entry name" value="Zincin-like metallopeptidase, N-terminal domain"/>
    <property type="match status" value="1"/>
</dbReference>
<protein>
    <submittedName>
        <fullName evidence="2">Zinc-dependent metalloprotease</fullName>
    </submittedName>
</protein>
<dbReference type="InterPro" id="IPR042271">
    <property type="entry name" value="Zinicin_2_N"/>
</dbReference>
<dbReference type="InterPro" id="IPR018766">
    <property type="entry name" value="Zinicin_2"/>
</dbReference>
<name>A0A9X5F9X3_9MICO</name>
<keyword evidence="2" id="KW-0645">Protease</keyword>
<dbReference type="NCBIfam" id="TIGR03624">
    <property type="entry name" value="putative hydrolase"/>
    <property type="match status" value="1"/>
</dbReference>
<evidence type="ECO:0000313" key="2">
    <source>
        <dbReference type="EMBL" id="NKX92083.1"/>
    </source>
</evidence>
<keyword evidence="2" id="KW-0482">Metalloprotease</keyword>
<keyword evidence="2" id="KW-0378">Hydrolase</keyword>
<feature type="region of interest" description="Disordered" evidence="1">
    <location>
        <begin position="468"/>
        <end position="489"/>
    </location>
</feature>
<gene>
    <name evidence="2" type="ORF">HF995_02145</name>
</gene>
<dbReference type="AlphaFoldDB" id="A0A9X5F9X3"/>
<dbReference type="Proteomes" id="UP000774283">
    <property type="component" value="Unassembled WGS sequence"/>
</dbReference>
<comment type="caution">
    <text evidence="2">The sequence shown here is derived from an EMBL/GenBank/DDBJ whole genome shotgun (WGS) entry which is preliminary data.</text>
</comment>
<dbReference type="PANTHER" id="PTHR39420">
    <property type="match status" value="1"/>
</dbReference>
<keyword evidence="3" id="KW-1185">Reference proteome</keyword>
<dbReference type="SUPFAM" id="SSF55486">
    <property type="entry name" value="Metalloproteases ('zincins'), catalytic domain"/>
    <property type="match status" value="1"/>
</dbReference>
<dbReference type="RefSeq" id="WP_168446165.1">
    <property type="nucleotide sequence ID" value="NZ_JAAXOW010000001.1"/>
</dbReference>
<evidence type="ECO:0000256" key="1">
    <source>
        <dbReference type="SAM" id="MobiDB-lite"/>
    </source>
</evidence>
<dbReference type="EMBL" id="JAAXOW010000001">
    <property type="protein sequence ID" value="NKX92083.1"/>
    <property type="molecule type" value="Genomic_DNA"/>
</dbReference>
<dbReference type="Pfam" id="PF10103">
    <property type="entry name" value="Zincin_2"/>
    <property type="match status" value="1"/>
</dbReference>
<accession>A0A9X5F9X3</accession>
<dbReference type="GO" id="GO:0008237">
    <property type="term" value="F:metallopeptidase activity"/>
    <property type="evidence" value="ECO:0007669"/>
    <property type="project" value="UniProtKB-KW"/>
</dbReference>
<organism evidence="2 3">
    <name type="scientific">Sanguibacter hominis ATCC BAA-789</name>
    <dbReference type="NCBI Taxonomy" id="1312740"/>
    <lineage>
        <taxon>Bacteria</taxon>
        <taxon>Bacillati</taxon>
        <taxon>Actinomycetota</taxon>
        <taxon>Actinomycetes</taxon>
        <taxon>Micrococcales</taxon>
        <taxon>Sanguibacteraceae</taxon>
        <taxon>Sanguibacter</taxon>
    </lineage>
</organism>